<keyword evidence="3" id="KW-0489">Methyltransferase</keyword>
<gene>
    <name evidence="3" type="ORF">BKA67DRAFT_596144</name>
</gene>
<comment type="similarity">
    <text evidence="1">Belongs to the class IV-like SAM-binding methyltransferase superfamily.</text>
</comment>
<name>A0A9P8RK25_9PEZI</name>
<dbReference type="InterPro" id="IPR012340">
    <property type="entry name" value="NA-bd_OB-fold"/>
</dbReference>
<keyword evidence="3" id="KW-0808">Transferase</keyword>
<evidence type="ECO:0000313" key="4">
    <source>
        <dbReference type="Proteomes" id="UP000758603"/>
    </source>
</evidence>
<dbReference type="Gene3D" id="2.40.50.140">
    <property type="entry name" value="Nucleic acid-binding proteins"/>
    <property type="match status" value="1"/>
</dbReference>
<evidence type="ECO:0000256" key="2">
    <source>
        <dbReference type="SAM" id="MobiDB-lite"/>
    </source>
</evidence>
<evidence type="ECO:0000313" key="3">
    <source>
        <dbReference type="EMBL" id="KAH6643369.1"/>
    </source>
</evidence>
<dbReference type="SUPFAM" id="SSF50249">
    <property type="entry name" value="Nucleic acid-binding proteins"/>
    <property type="match status" value="1"/>
</dbReference>
<dbReference type="Pfam" id="PF02598">
    <property type="entry name" value="Methyltrn_RNA_3"/>
    <property type="match status" value="1"/>
</dbReference>
<sequence length="343" mass="38131">MSYDQDRAKRRMTSRDGDYVDTSKPSAFFQPKGGRDWTVSIAVPGSVLSTCRRDDQRTAVINQIARSLAVFSVDEVVIFDDSPMDKRVKNVDPNSYMGDIDPCGYIEHLLNYVEVPPFMRRALVPFHANLKQAGLLESLDVPHHPNPSDYLPYCEGVTTSEGAPGGKGTVVDVGSKEGKVTIKDDIPPNTRVTLKFDDNDPNHAEPCHPDAPRTEGGFYWGYSIRRCKSLAAVFEECAYDGGYDLSIGTSERGRPIFDAFPQIKKKESLKFNHLIVVFGGPRGLEYAAENDPALQEMGIIRGKTKELFDNWINILPGQGSRTIRTSEALFIGLTGLRPLWEGR</sequence>
<dbReference type="SUPFAM" id="SSF75217">
    <property type="entry name" value="alpha/beta knot"/>
    <property type="match status" value="1"/>
</dbReference>
<dbReference type="AlphaFoldDB" id="A0A9P8RK25"/>
<evidence type="ECO:0000256" key="1">
    <source>
        <dbReference type="ARBA" id="ARBA00009841"/>
    </source>
</evidence>
<dbReference type="InterPro" id="IPR003750">
    <property type="entry name" value="Put_MeTrfase-C9orf114-like"/>
</dbReference>
<accession>A0A9P8RK25</accession>
<dbReference type="PANTHER" id="PTHR12150">
    <property type="entry name" value="CLASS IV SAM-BINDING METHYLTRANSFERASE-RELATED"/>
    <property type="match status" value="1"/>
</dbReference>
<dbReference type="RefSeq" id="XP_045951299.1">
    <property type="nucleotide sequence ID" value="XM_046105262.1"/>
</dbReference>
<dbReference type="CDD" id="cd18086">
    <property type="entry name" value="HsC9orf114-like"/>
    <property type="match status" value="1"/>
</dbReference>
<dbReference type="OrthoDB" id="361029at2759"/>
<dbReference type="PANTHER" id="PTHR12150:SF13">
    <property type="entry name" value="METHYLTRANSFERASE C9ORF114-RELATED"/>
    <property type="match status" value="1"/>
</dbReference>
<dbReference type="InterPro" id="IPR029026">
    <property type="entry name" value="tRNA_m1G_MTases_N"/>
</dbReference>
<proteinExistence type="inferred from homology"/>
<dbReference type="EMBL" id="JAGPXC010000013">
    <property type="protein sequence ID" value="KAH6643369.1"/>
    <property type="molecule type" value="Genomic_DNA"/>
</dbReference>
<dbReference type="GO" id="GO:0032259">
    <property type="term" value="P:methylation"/>
    <property type="evidence" value="ECO:0007669"/>
    <property type="project" value="UniProtKB-KW"/>
</dbReference>
<dbReference type="GeneID" id="70134153"/>
<feature type="region of interest" description="Disordered" evidence="2">
    <location>
        <begin position="1"/>
        <end position="25"/>
    </location>
</feature>
<dbReference type="Proteomes" id="UP000758603">
    <property type="component" value="Unassembled WGS sequence"/>
</dbReference>
<protein>
    <submittedName>
        <fullName evidence="3">RNA methyltransferase</fullName>
    </submittedName>
</protein>
<dbReference type="GO" id="GO:0008168">
    <property type="term" value="F:methyltransferase activity"/>
    <property type="evidence" value="ECO:0007669"/>
    <property type="project" value="UniProtKB-KW"/>
</dbReference>
<dbReference type="Gene3D" id="3.40.1280.10">
    <property type="match status" value="1"/>
</dbReference>
<reference evidence="3" key="1">
    <citation type="journal article" date="2021" name="Nat. Commun.">
        <title>Genetic determinants of endophytism in the Arabidopsis root mycobiome.</title>
        <authorList>
            <person name="Mesny F."/>
            <person name="Miyauchi S."/>
            <person name="Thiergart T."/>
            <person name="Pickel B."/>
            <person name="Atanasova L."/>
            <person name="Karlsson M."/>
            <person name="Huettel B."/>
            <person name="Barry K.W."/>
            <person name="Haridas S."/>
            <person name="Chen C."/>
            <person name="Bauer D."/>
            <person name="Andreopoulos W."/>
            <person name="Pangilinan J."/>
            <person name="LaButti K."/>
            <person name="Riley R."/>
            <person name="Lipzen A."/>
            <person name="Clum A."/>
            <person name="Drula E."/>
            <person name="Henrissat B."/>
            <person name="Kohler A."/>
            <person name="Grigoriev I.V."/>
            <person name="Martin F.M."/>
            <person name="Hacquard S."/>
        </authorList>
    </citation>
    <scope>NUCLEOTIDE SEQUENCE</scope>
    <source>
        <strain evidence="3">MPI-SDFR-AT-0073</strain>
    </source>
</reference>
<dbReference type="InterPro" id="IPR029028">
    <property type="entry name" value="Alpha/beta_knot_MTases"/>
</dbReference>
<comment type="caution">
    <text evidence="3">The sequence shown here is derived from an EMBL/GenBank/DDBJ whole genome shotgun (WGS) entry which is preliminary data.</text>
</comment>
<organism evidence="3 4">
    <name type="scientific">Truncatella angustata</name>
    <dbReference type="NCBI Taxonomy" id="152316"/>
    <lineage>
        <taxon>Eukaryota</taxon>
        <taxon>Fungi</taxon>
        <taxon>Dikarya</taxon>
        <taxon>Ascomycota</taxon>
        <taxon>Pezizomycotina</taxon>
        <taxon>Sordariomycetes</taxon>
        <taxon>Xylariomycetidae</taxon>
        <taxon>Amphisphaeriales</taxon>
        <taxon>Sporocadaceae</taxon>
        <taxon>Truncatella</taxon>
    </lineage>
</organism>
<feature type="compositionally biased region" description="Basic and acidic residues" evidence="2">
    <location>
        <begin position="1"/>
        <end position="18"/>
    </location>
</feature>
<keyword evidence="4" id="KW-1185">Reference proteome</keyword>